<evidence type="ECO:0000313" key="2">
    <source>
        <dbReference type="Proteomes" id="UP000822688"/>
    </source>
</evidence>
<proteinExistence type="predicted"/>
<keyword evidence="2" id="KW-1185">Reference proteome</keyword>
<dbReference type="AlphaFoldDB" id="A0A8T0GMU6"/>
<comment type="caution">
    <text evidence="1">The sequence shown here is derived from an EMBL/GenBank/DDBJ whole genome shotgun (WGS) entry which is preliminary data.</text>
</comment>
<gene>
    <name evidence="1" type="ORF">KC19_10G077200</name>
</gene>
<name>A0A8T0GMU6_CERPU</name>
<organism evidence="1 2">
    <name type="scientific">Ceratodon purpureus</name>
    <name type="common">Fire moss</name>
    <name type="synonym">Dicranum purpureum</name>
    <dbReference type="NCBI Taxonomy" id="3225"/>
    <lineage>
        <taxon>Eukaryota</taxon>
        <taxon>Viridiplantae</taxon>
        <taxon>Streptophyta</taxon>
        <taxon>Embryophyta</taxon>
        <taxon>Bryophyta</taxon>
        <taxon>Bryophytina</taxon>
        <taxon>Bryopsida</taxon>
        <taxon>Dicranidae</taxon>
        <taxon>Pseudoditrichales</taxon>
        <taxon>Ditrichaceae</taxon>
        <taxon>Ceratodon</taxon>
    </lineage>
</organism>
<dbReference type="EMBL" id="CM026431">
    <property type="protein sequence ID" value="KAG0559078.1"/>
    <property type="molecule type" value="Genomic_DNA"/>
</dbReference>
<protein>
    <submittedName>
        <fullName evidence="1">Uncharacterized protein</fullName>
    </submittedName>
</protein>
<dbReference type="Proteomes" id="UP000822688">
    <property type="component" value="Chromosome 10"/>
</dbReference>
<reference evidence="1" key="1">
    <citation type="submission" date="2020-06" db="EMBL/GenBank/DDBJ databases">
        <title>WGS assembly of Ceratodon purpureus strain R40.</title>
        <authorList>
            <person name="Carey S.B."/>
            <person name="Jenkins J."/>
            <person name="Shu S."/>
            <person name="Lovell J.T."/>
            <person name="Sreedasyam A."/>
            <person name="Maumus F."/>
            <person name="Tiley G.P."/>
            <person name="Fernandez-Pozo N."/>
            <person name="Barry K."/>
            <person name="Chen C."/>
            <person name="Wang M."/>
            <person name="Lipzen A."/>
            <person name="Daum C."/>
            <person name="Saski C.A."/>
            <person name="Payton A.C."/>
            <person name="Mcbreen J.C."/>
            <person name="Conrad R.E."/>
            <person name="Kollar L.M."/>
            <person name="Olsson S."/>
            <person name="Huttunen S."/>
            <person name="Landis J.B."/>
            <person name="Wickett N.J."/>
            <person name="Johnson M.G."/>
            <person name="Rensing S.A."/>
            <person name="Grimwood J."/>
            <person name="Schmutz J."/>
            <person name="Mcdaniel S.F."/>
        </authorList>
    </citation>
    <scope>NUCLEOTIDE SEQUENCE</scope>
    <source>
        <strain evidence="1">R40</strain>
    </source>
</reference>
<accession>A0A8T0GMU6</accession>
<sequence length="66" mass="7872">MHLINQLAGACGRRRRGGQKEKSEYGRLAWERRWKEFLCGGVFCVAWCGARRRDCRVSRRREQFQV</sequence>
<evidence type="ECO:0000313" key="1">
    <source>
        <dbReference type="EMBL" id="KAG0559078.1"/>
    </source>
</evidence>